<feature type="compositionally biased region" description="Basic and acidic residues" evidence="1">
    <location>
        <begin position="16"/>
        <end position="28"/>
    </location>
</feature>
<evidence type="ECO:0000256" key="1">
    <source>
        <dbReference type="SAM" id="MobiDB-lite"/>
    </source>
</evidence>
<dbReference type="OrthoDB" id="3563157at2759"/>
<organism evidence="2 3">
    <name type="scientific">Amorphotheca resinae ATCC 22711</name>
    <dbReference type="NCBI Taxonomy" id="857342"/>
    <lineage>
        <taxon>Eukaryota</taxon>
        <taxon>Fungi</taxon>
        <taxon>Dikarya</taxon>
        <taxon>Ascomycota</taxon>
        <taxon>Pezizomycotina</taxon>
        <taxon>Leotiomycetes</taxon>
        <taxon>Helotiales</taxon>
        <taxon>Amorphothecaceae</taxon>
        <taxon>Amorphotheca</taxon>
    </lineage>
</organism>
<protein>
    <submittedName>
        <fullName evidence="2">Uncharacterized protein</fullName>
    </submittedName>
</protein>
<keyword evidence="3" id="KW-1185">Reference proteome</keyword>
<reference evidence="2 3" key="1">
    <citation type="journal article" date="2018" name="New Phytol.">
        <title>Comparative genomics and transcriptomics depict ericoid mycorrhizal fungi as versatile saprotrophs and plant mutualists.</title>
        <authorList>
            <person name="Martino E."/>
            <person name="Morin E."/>
            <person name="Grelet G.A."/>
            <person name="Kuo A."/>
            <person name="Kohler A."/>
            <person name="Daghino S."/>
            <person name="Barry K.W."/>
            <person name="Cichocki N."/>
            <person name="Clum A."/>
            <person name="Dockter R.B."/>
            <person name="Hainaut M."/>
            <person name="Kuo R.C."/>
            <person name="LaButti K."/>
            <person name="Lindahl B.D."/>
            <person name="Lindquist E.A."/>
            <person name="Lipzen A."/>
            <person name="Khouja H.R."/>
            <person name="Magnuson J."/>
            <person name="Murat C."/>
            <person name="Ohm R.A."/>
            <person name="Singer S.W."/>
            <person name="Spatafora J.W."/>
            <person name="Wang M."/>
            <person name="Veneault-Fourrey C."/>
            <person name="Henrissat B."/>
            <person name="Grigoriev I.V."/>
            <person name="Martin F.M."/>
            <person name="Perotto S."/>
        </authorList>
    </citation>
    <scope>NUCLEOTIDE SEQUENCE [LARGE SCALE GENOMIC DNA]</scope>
    <source>
        <strain evidence="2 3">ATCC 22711</strain>
    </source>
</reference>
<dbReference type="EMBL" id="KZ679013">
    <property type="protein sequence ID" value="PSS15250.1"/>
    <property type="molecule type" value="Genomic_DNA"/>
</dbReference>
<dbReference type="GeneID" id="36572401"/>
<feature type="region of interest" description="Disordered" evidence="1">
    <location>
        <begin position="1"/>
        <end position="82"/>
    </location>
</feature>
<dbReference type="AlphaFoldDB" id="A0A2T3AYX6"/>
<accession>A0A2T3AYX6</accession>
<dbReference type="InParanoid" id="A0A2T3AYX6"/>
<name>A0A2T3AYX6_AMORE</name>
<dbReference type="RefSeq" id="XP_024719849.1">
    <property type="nucleotide sequence ID" value="XM_024864320.1"/>
</dbReference>
<evidence type="ECO:0000313" key="2">
    <source>
        <dbReference type="EMBL" id="PSS15250.1"/>
    </source>
</evidence>
<dbReference type="Proteomes" id="UP000241818">
    <property type="component" value="Unassembled WGS sequence"/>
</dbReference>
<feature type="compositionally biased region" description="Basic and acidic residues" evidence="1">
    <location>
        <begin position="64"/>
        <end position="82"/>
    </location>
</feature>
<evidence type="ECO:0000313" key="3">
    <source>
        <dbReference type="Proteomes" id="UP000241818"/>
    </source>
</evidence>
<gene>
    <name evidence="2" type="ORF">M430DRAFT_20552</name>
</gene>
<feature type="compositionally biased region" description="Low complexity" evidence="1">
    <location>
        <begin position="29"/>
        <end position="62"/>
    </location>
</feature>
<proteinExistence type="predicted"/>
<sequence>MVKSSTKAKLPTPYSKAKDTSKRSHSSQDDASSSSSQQAHHGSAQGSESHHSSSSHVFSSRSSHSREEAVTRFMKEERDYKSHAVKEYDAYQAAAKLRHKEALKEVVQRAC</sequence>